<dbReference type="SMART" id="SM01017">
    <property type="entry name" value="Arrestin_C"/>
    <property type="match status" value="1"/>
</dbReference>
<keyword evidence="4" id="KW-1185">Reference proteome</keyword>
<dbReference type="GO" id="GO:0015031">
    <property type="term" value="P:protein transport"/>
    <property type="evidence" value="ECO:0007669"/>
    <property type="project" value="TreeGrafter"/>
</dbReference>
<dbReference type="InterPro" id="IPR011022">
    <property type="entry name" value="Arrestin_C-like"/>
</dbReference>
<feature type="compositionally biased region" description="Polar residues" evidence="1">
    <location>
        <begin position="167"/>
        <end position="176"/>
    </location>
</feature>
<feature type="domain" description="Arrestin C-terminal-like" evidence="2">
    <location>
        <begin position="7"/>
        <end position="140"/>
    </location>
</feature>
<dbReference type="PANTHER" id="PTHR11188:SF176">
    <property type="entry name" value="ARRESTIN DOMAIN-CONTAINING PROTEIN 1"/>
    <property type="match status" value="1"/>
</dbReference>
<gene>
    <name evidence="3" type="ORF">DIABBA_LOCUS5275</name>
</gene>
<dbReference type="InterPro" id="IPR014756">
    <property type="entry name" value="Ig_E-set"/>
</dbReference>
<dbReference type="OrthoDB" id="2333384at2759"/>
<reference evidence="3" key="1">
    <citation type="submission" date="2022-01" db="EMBL/GenBank/DDBJ databases">
        <authorList>
            <person name="King R."/>
        </authorList>
    </citation>
    <scope>NUCLEOTIDE SEQUENCE</scope>
</reference>
<dbReference type="AlphaFoldDB" id="A0A9N9XAM7"/>
<evidence type="ECO:0000259" key="2">
    <source>
        <dbReference type="SMART" id="SM01017"/>
    </source>
</evidence>
<protein>
    <recommendedName>
        <fullName evidence="2">Arrestin C-terminal-like domain-containing protein</fullName>
    </recommendedName>
</protein>
<dbReference type="PANTHER" id="PTHR11188">
    <property type="entry name" value="ARRESTIN DOMAIN CONTAINING PROTEIN"/>
    <property type="match status" value="1"/>
</dbReference>
<feature type="compositionally biased region" description="Polar residues" evidence="1">
    <location>
        <begin position="187"/>
        <end position="197"/>
    </location>
</feature>
<evidence type="ECO:0000313" key="4">
    <source>
        <dbReference type="Proteomes" id="UP001153709"/>
    </source>
</evidence>
<dbReference type="Gene3D" id="2.60.40.640">
    <property type="match status" value="1"/>
</dbReference>
<dbReference type="Pfam" id="PF02752">
    <property type="entry name" value="Arrestin_C"/>
    <property type="match status" value="1"/>
</dbReference>
<dbReference type="SUPFAM" id="SSF81296">
    <property type="entry name" value="E set domains"/>
    <property type="match status" value="1"/>
</dbReference>
<dbReference type="Proteomes" id="UP001153709">
    <property type="component" value="Chromosome 3"/>
</dbReference>
<accession>A0A9N9XAM7</accession>
<name>A0A9N9XAM7_DIABA</name>
<evidence type="ECO:0000313" key="3">
    <source>
        <dbReference type="EMBL" id="CAG9831705.1"/>
    </source>
</evidence>
<proteinExistence type="predicted"/>
<evidence type="ECO:0000256" key="1">
    <source>
        <dbReference type="SAM" id="MobiDB-lite"/>
    </source>
</evidence>
<dbReference type="InterPro" id="IPR014752">
    <property type="entry name" value="Arrestin-like_C"/>
</dbReference>
<dbReference type="GO" id="GO:0005737">
    <property type="term" value="C:cytoplasm"/>
    <property type="evidence" value="ECO:0007669"/>
    <property type="project" value="TreeGrafter"/>
</dbReference>
<dbReference type="EMBL" id="OU898278">
    <property type="protein sequence ID" value="CAG9831705.1"/>
    <property type="molecule type" value="Genomic_DNA"/>
</dbReference>
<organism evidence="3 4">
    <name type="scientific">Diabrotica balteata</name>
    <name type="common">Banded cucumber beetle</name>
    <dbReference type="NCBI Taxonomy" id="107213"/>
    <lineage>
        <taxon>Eukaryota</taxon>
        <taxon>Metazoa</taxon>
        <taxon>Ecdysozoa</taxon>
        <taxon>Arthropoda</taxon>
        <taxon>Hexapoda</taxon>
        <taxon>Insecta</taxon>
        <taxon>Pterygota</taxon>
        <taxon>Neoptera</taxon>
        <taxon>Endopterygota</taxon>
        <taxon>Coleoptera</taxon>
        <taxon>Polyphaga</taxon>
        <taxon>Cucujiformia</taxon>
        <taxon>Chrysomeloidea</taxon>
        <taxon>Chrysomelidae</taxon>
        <taxon>Galerucinae</taxon>
        <taxon>Diabroticina</taxon>
        <taxon>Diabroticites</taxon>
        <taxon>Diabrotica</taxon>
    </lineage>
</organism>
<sequence length="224" mass="24183">MCCMCSGNGLITMNLFLEKEAYVAGEIANIKVAVHNMSNQNISDVILTLKRHIEYTTTLPNTHHKHESDIIAHASDTGVGAHGERMYMFNFVIPATAAIYNFAGCSLFKQWFVLKVKGVIKGFHSNLEISANLKLGHIPFLGNPVGLPSAPTMPYYAPGALSPIPLSNTTSNSHLPSENPRAPLYSTGPSSTNNFNGSLYAENGKTSEDSPPSYEESIKPSAPS</sequence>
<dbReference type="InterPro" id="IPR050357">
    <property type="entry name" value="Arrestin_domain-protein"/>
</dbReference>
<feature type="region of interest" description="Disordered" evidence="1">
    <location>
        <begin position="167"/>
        <end position="224"/>
    </location>
</feature>